<sequence length="36" mass="4294">METTNELNSIAIKLTQALDYKKKHQKQVDEDLRDYI</sequence>
<dbReference type="Proteomes" id="UP000663879">
    <property type="component" value="Unassembled WGS sequence"/>
</dbReference>
<dbReference type="AlphaFoldDB" id="A0A814GC23"/>
<evidence type="ECO:0000313" key="1">
    <source>
        <dbReference type="EMBL" id="CAF0994754.1"/>
    </source>
</evidence>
<evidence type="ECO:0000313" key="2">
    <source>
        <dbReference type="Proteomes" id="UP000663879"/>
    </source>
</evidence>
<protein>
    <submittedName>
        <fullName evidence="1">Uncharacterized protein</fullName>
    </submittedName>
</protein>
<name>A0A814GC23_9BILA</name>
<accession>A0A814GC23</accession>
<proteinExistence type="predicted"/>
<feature type="non-terminal residue" evidence="1">
    <location>
        <position position="36"/>
    </location>
</feature>
<keyword evidence="2" id="KW-1185">Reference proteome</keyword>
<comment type="caution">
    <text evidence="1">The sequence shown here is derived from an EMBL/GenBank/DDBJ whole genome shotgun (WGS) entry which is preliminary data.</text>
</comment>
<reference evidence="1" key="1">
    <citation type="submission" date="2021-02" db="EMBL/GenBank/DDBJ databases">
        <authorList>
            <person name="Nowell W R."/>
        </authorList>
    </citation>
    <scope>NUCLEOTIDE SEQUENCE</scope>
    <source>
        <strain evidence="1">Ploen Becks lab</strain>
    </source>
</reference>
<gene>
    <name evidence="1" type="ORF">OXX778_LOCUS16098</name>
</gene>
<dbReference type="EMBL" id="CAJNOC010003714">
    <property type="protein sequence ID" value="CAF0994754.1"/>
    <property type="molecule type" value="Genomic_DNA"/>
</dbReference>
<organism evidence="1 2">
    <name type="scientific">Brachionus calyciflorus</name>
    <dbReference type="NCBI Taxonomy" id="104777"/>
    <lineage>
        <taxon>Eukaryota</taxon>
        <taxon>Metazoa</taxon>
        <taxon>Spiralia</taxon>
        <taxon>Gnathifera</taxon>
        <taxon>Rotifera</taxon>
        <taxon>Eurotatoria</taxon>
        <taxon>Monogononta</taxon>
        <taxon>Pseudotrocha</taxon>
        <taxon>Ploima</taxon>
        <taxon>Brachionidae</taxon>
        <taxon>Brachionus</taxon>
    </lineage>
</organism>